<evidence type="ECO:0000313" key="1">
    <source>
        <dbReference type="EMBL" id="GFY72479.1"/>
    </source>
</evidence>
<dbReference type="EMBL" id="BMAV01019472">
    <property type="protein sequence ID" value="GFY72479.1"/>
    <property type="molecule type" value="Genomic_DNA"/>
</dbReference>
<gene>
    <name evidence="1" type="ORF">TNIN_255241</name>
</gene>
<dbReference type="AlphaFoldDB" id="A0A8X6YMV4"/>
<sequence length="129" mass="14551">MLEYQNSVGMLEAFKNVGVKNWEEISRDVGAEKVGIPDKSRNVGAKKVGIPEISRNVEAKKVGIPAISRNVGTIWECWNARVSKNVPKLSLLLYNSQHLSEPQNHSCILEPFKNIYNFLYFTENVTTLT</sequence>
<proteinExistence type="predicted"/>
<organism evidence="1 2">
    <name type="scientific">Trichonephila inaurata madagascariensis</name>
    <dbReference type="NCBI Taxonomy" id="2747483"/>
    <lineage>
        <taxon>Eukaryota</taxon>
        <taxon>Metazoa</taxon>
        <taxon>Ecdysozoa</taxon>
        <taxon>Arthropoda</taxon>
        <taxon>Chelicerata</taxon>
        <taxon>Arachnida</taxon>
        <taxon>Araneae</taxon>
        <taxon>Araneomorphae</taxon>
        <taxon>Entelegynae</taxon>
        <taxon>Araneoidea</taxon>
        <taxon>Nephilidae</taxon>
        <taxon>Trichonephila</taxon>
        <taxon>Trichonephila inaurata</taxon>
    </lineage>
</organism>
<evidence type="ECO:0000313" key="2">
    <source>
        <dbReference type="Proteomes" id="UP000886998"/>
    </source>
</evidence>
<keyword evidence="2" id="KW-1185">Reference proteome</keyword>
<reference evidence="1" key="1">
    <citation type="submission" date="2020-08" db="EMBL/GenBank/DDBJ databases">
        <title>Multicomponent nature underlies the extraordinary mechanical properties of spider dragline silk.</title>
        <authorList>
            <person name="Kono N."/>
            <person name="Nakamura H."/>
            <person name="Mori M."/>
            <person name="Yoshida Y."/>
            <person name="Ohtoshi R."/>
            <person name="Malay A.D."/>
            <person name="Moran D.A.P."/>
            <person name="Tomita M."/>
            <person name="Numata K."/>
            <person name="Arakawa K."/>
        </authorList>
    </citation>
    <scope>NUCLEOTIDE SEQUENCE</scope>
</reference>
<protein>
    <submittedName>
        <fullName evidence="1">Uncharacterized protein</fullName>
    </submittedName>
</protein>
<dbReference type="Proteomes" id="UP000886998">
    <property type="component" value="Unassembled WGS sequence"/>
</dbReference>
<name>A0A8X6YMV4_9ARAC</name>
<accession>A0A8X6YMV4</accession>
<comment type="caution">
    <text evidence="1">The sequence shown here is derived from an EMBL/GenBank/DDBJ whole genome shotgun (WGS) entry which is preliminary data.</text>
</comment>